<keyword evidence="2" id="KW-1185">Reference proteome</keyword>
<name>A0A7G7MLC6_9PSEU</name>
<protein>
    <submittedName>
        <fullName evidence="1">Uncharacterized protein</fullName>
    </submittedName>
</protein>
<accession>A0A7G7MLC6</accession>
<sequence>MSTPGYGATWAEDAPMDVNVHIYERTALLYRLHPAESRVVLHIAGANRAGVAVFAQRDDLARLIDIASTALAELDAPAADSVA</sequence>
<organism evidence="1 2">
    <name type="scientific">Pseudonocardia petroleophila</name>
    <dbReference type="NCBI Taxonomy" id="37331"/>
    <lineage>
        <taxon>Bacteria</taxon>
        <taxon>Bacillati</taxon>
        <taxon>Actinomycetota</taxon>
        <taxon>Actinomycetes</taxon>
        <taxon>Pseudonocardiales</taxon>
        <taxon>Pseudonocardiaceae</taxon>
        <taxon>Pseudonocardia</taxon>
    </lineage>
</organism>
<gene>
    <name evidence="1" type="ORF">H6H00_06420</name>
</gene>
<dbReference type="RefSeq" id="WP_185720414.1">
    <property type="nucleotide sequence ID" value="NZ_BAAAWI010000001.1"/>
</dbReference>
<dbReference type="EMBL" id="CP060131">
    <property type="protein sequence ID" value="QNG53587.1"/>
    <property type="molecule type" value="Genomic_DNA"/>
</dbReference>
<evidence type="ECO:0000313" key="2">
    <source>
        <dbReference type="Proteomes" id="UP000515728"/>
    </source>
</evidence>
<evidence type="ECO:0000313" key="1">
    <source>
        <dbReference type="EMBL" id="QNG53587.1"/>
    </source>
</evidence>
<reference evidence="1 2" key="1">
    <citation type="submission" date="2020-08" db="EMBL/GenBank/DDBJ databases">
        <authorList>
            <person name="Mo P."/>
        </authorList>
    </citation>
    <scope>NUCLEOTIDE SEQUENCE [LARGE SCALE GENOMIC DNA]</scope>
    <source>
        <strain evidence="1 2">CGMCC 4.1532</strain>
    </source>
</reference>
<dbReference type="Proteomes" id="UP000515728">
    <property type="component" value="Chromosome"/>
</dbReference>
<dbReference type="AlphaFoldDB" id="A0A7G7MLC6"/>
<dbReference type="KEGG" id="ppel:H6H00_06420"/>
<proteinExistence type="predicted"/>